<evidence type="ECO:0000313" key="2">
    <source>
        <dbReference type="Proteomes" id="UP000291822"/>
    </source>
</evidence>
<keyword evidence="2" id="KW-1185">Reference proteome</keyword>
<accession>A0A4R0YX46</accession>
<dbReference type="RefSeq" id="WP_131151396.1">
    <property type="nucleotide sequence ID" value="NZ_SJTG01000001.1"/>
</dbReference>
<sequence length="247" mass="27683">MFLEVKEKADRMLSARGFLALPIDPNEPEMALWQKEIFSGYDFFVMFSISRRDAEKGLLSLSVHLGVDSRWQFEFESNAGVRTKFHPGDEKAYVGNVVVPLQWLTAIWPPALPSFTDSMLRWRDVPVANALNTMDDVFYYFDRQGLAFLEMVGTEEGLISTLLNLENFPGRRGSGGPVGPRPLLSAAALLCRRRQFDEAIGAVGKAEAKAENDLRSDNISQASFEEIKSLYGLYRGAIIDQSLQALH</sequence>
<dbReference type="Proteomes" id="UP000291822">
    <property type="component" value="Unassembled WGS sequence"/>
</dbReference>
<organism evidence="1 2">
    <name type="scientific">Dyella soli</name>
    <dbReference type="NCBI Taxonomy" id="522319"/>
    <lineage>
        <taxon>Bacteria</taxon>
        <taxon>Pseudomonadati</taxon>
        <taxon>Pseudomonadota</taxon>
        <taxon>Gammaproteobacteria</taxon>
        <taxon>Lysobacterales</taxon>
        <taxon>Rhodanobacteraceae</taxon>
        <taxon>Dyella</taxon>
    </lineage>
</organism>
<comment type="caution">
    <text evidence="1">The sequence shown here is derived from an EMBL/GenBank/DDBJ whole genome shotgun (WGS) entry which is preliminary data.</text>
</comment>
<protein>
    <submittedName>
        <fullName evidence="1">Uncharacterized protein</fullName>
    </submittedName>
</protein>
<proteinExistence type="predicted"/>
<evidence type="ECO:0000313" key="1">
    <source>
        <dbReference type="EMBL" id="TCI11824.1"/>
    </source>
</evidence>
<name>A0A4R0YX46_9GAMM</name>
<dbReference type="EMBL" id="SJTG01000001">
    <property type="protein sequence ID" value="TCI11824.1"/>
    <property type="molecule type" value="Genomic_DNA"/>
</dbReference>
<reference evidence="1 2" key="1">
    <citation type="submission" date="2019-02" db="EMBL/GenBank/DDBJ databases">
        <title>Dyella amyloliquefaciens sp. nov., isolated from forest soil.</title>
        <authorList>
            <person name="Gao Z.-H."/>
            <person name="Qiu L.-H."/>
        </authorList>
    </citation>
    <scope>NUCLEOTIDE SEQUENCE [LARGE SCALE GENOMIC DNA]</scope>
    <source>
        <strain evidence="1 2">KACC 12747</strain>
    </source>
</reference>
<gene>
    <name evidence="1" type="ORF">EZM97_00175</name>
</gene>
<dbReference type="AlphaFoldDB" id="A0A4R0YX46"/>